<proteinExistence type="predicted"/>
<gene>
    <name evidence="1" type="ORF">S06H3_43934</name>
</gene>
<sequence>KGVLVAGLTIEQRKRGFSLDEPNDHILRLLYQGEPVARFSSSSATVAEIRAEALRKAKGNN</sequence>
<protein>
    <submittedName>
        <fullName evidence="1">Uncharacterized protein</fullName>
    </submittedName>
</protein>
<name>X1MV66_9ZZZZ</name>
<dbReference type="EMBL" id="BARV01027286">
    <property type="protein sequence ID" value="GAI35567.1"/>
    <property type="molecule type" value="Genomic_DNA"/>
</dbReference>
<feature type="non-terminal residue" evidence="1">
    <location>
        <position position="1"/>
    </location>
</feature>
<organism evidence="1">
    <name type="scientific">marine sediment metagenome</name>
    <dbReference type="NCBI Taxonomy" id="412755"/>
    <lineage>
        <taxon>unclassified sequences</taxon>
        <taxon>metagenomes</taxon>
        <taxon>ecological metagenomes</taxon>
    </lineage>
</organism>
<comment type="caution">
    <text evidence="1">The sequence shown here is derived from an EMBL/GenBank/DDBJ whole genome shotgun (WGS) entry which is preliminary data.</text>
</comment>
<accession>X1MV66</accession>
<reference evidence="1" key="1">
    <citation type="journal article" date="2014" name="Front. Microbiol.">
        <title>High frequency of phylogenetically diverse reductive dehalogenase-homologous genes in deep subseafloor sedimentary metagenomes.</title>
        <authorList>
            <person name="Kawai M."/>
            <person name="Futagami T."/>
            <person name="Toyoda A."/>
            <person name="Takaki Y."/>
            <person name="Nishi S."/>
            <person name="Hori S."/>
            <person name="Arai W."/>
            <person name="Tsubouchi T."/>
            <person name="Morono Y."/>
            <person name="Uchiyama I."/>
            <person name="Ito T."/>
            <person name="Fujiyama A."/>
            <person name="Inagaki F."/>
            <person name="Takami H."/>
        </authorList>
    </citation>
    <scope>NUCLEOTIDE SEQUENCE</scope>
    <source>
        <strain evidence="1">Expedition CK06-06</strain>
    </source>
</reference>
<evidence type="ECO:0000313" key="1">
    <source>
        <dbReference type="EMBL" id="GAI35567.1"/>
    </source>
</evidence>
<dbReference type="AlphaFoldDB" id="X1MV66"/>